<protein>
    <submittedName>
        <fullName evidence="2">Uncharacterized protein</fullName>
    </submittedName>
</protein>
<gene>
    <name evidence="2" type="ORF">C8A03DRAFT_30108</name>
</gene>
<organism evidence="2 3">
    <name type="scientific">Achaetomium macrosporum</name>
    <dbReference type="NCBI Taxonomy" id="79813"/>
    <lineage>
        <taxon>Eukaryota</taxon>
        <taxon>Fungi</taxon>
        <taxon>Dikarya</taxon>
        <taxon>Ascomycota</taxon>
        <taxon>Pezizomycotina</taxon>
        <taxon>Sordariomycetes</taxon>
        <taxon>Sordariomycetidae</taxon>
        <taxon>Sordariales</taxon>
        <taxon>Chaetomiaceae</taxon>
        <taxon>Achaetomium</taxon>
    </lineage>
</organism>
<reference evidence="2" key="1">
    <citation type="journal article" date="2023" name="Mol. Phylogenet. Evol.">
        <title>Genome-scale phylogeny and comparative genomics of the fungal order Sordariales.</title>
        <authorList>
            <person name="Hensen N."/>
            <person name="Bonometti L."/>
            <person name="Westerberg I."/>
            <person name="Brannstrom I.O."/>
            <person name="Guillou S."/>
            <person name="Cros-Aarteil S."/>
            <person name="Calhoun S."/>
            <person name="Haridas S."/>
            <person name="Kuo A."/>
            <person name="Mondo S."/>
            <person name="Pangilinan J."/>
            <person name="Riley R."/>
            <person name="LaButti K."/>
            <person name="Andreopoulos B."/>
            <person name="Lipzen A."/>
            <person name="Chen C."/>
            <person name="Yan M."/>
            <person name="Daum C."/>
            <person name="Ng V."/>
            <person name="Clum A."/>
            <person name="Steindorff A."/>
            <person name="Ohm R.A."/>
            <person name="Martin F."/>
            <person name="Silar P."/>
            <person name="Natvig D.O."/>
            <person name="Lalanne C."/>
            <person name="Gautier V."/>
            <person name="Ament-Velasquez S.L."/>
            <person name="Kruys A."/>
            <person name="Hutchinson M.I."/>
            <person name="Powell A.J."/>
            <person name="Barry K."/>
            <person name="Miller A.N."/>
            <person name="Grigoriev I.V."/>
            <person name="Debuchy R."/>
            <person name="Gladieux P."/>
            <person name="Hiltunen Thoren M."/>
            <person name="Johannesson H."/>
        </authorList>
    </citation>
    <scope>NUCLEOTIDE SEQUENCE</scope>
    <source>
        <strain evidence="2">CBS 532.94</strain>
    </source>
</reference>
<comment type="caution">
    <text evidence="2">The sequence shown here is derived from an EMBL/GenBank/DDBJ whole genome shotgun (WGS) entry which is preliminary data.</text>
</comment>
<dbReference type="AlphaFoldDB" id="A0AAN7HFP2"/>
<dbReference type="EMBL" id="MU860018">
    <property type="protein sequence ID" value="KAK4241668.1"/>
    <property type="molecule type" value="Genomic_DNA"/>
</dbReference>
<dbReference type="Proteomes" id="UP001303760">
    <property type="component" value="Unassembled WGS sequence"/>
</dbReference>
<reference evidence="2" key="2">
    <citation type="submission" date="2023-05" db="EMBL/GenBank/DDBJ databases">
        <authorList>
            <consortium name="Lawrence Berkeley National Laboratory"/>
            <person name="Steindorff A."/>
            <person name="Hensen N."/>
            <person name="Bonometti L."/>
            <person name="Westerberg I."/>
            <person name="Brannstrom I.O."/>
            <person name="Guillou S."/>
            <person name="Cros-Aarteil S."/>
            <person name="Calhoun S."/>
            <person name="Haridas S."/>
            <person name="Kuo A."/>
            <person name="Mondo S."/>
            <person name="Pangilinan J."/>
            <person name="Riley R."/>
            <person name="Labutti K."/>
            <person name="Andreopoulos B."/>
            <person name="Lipzen A."/>
            <person name="Chen C."/>
            <person name="Yanf M."/>
            <person name="Daum C."/>
            <person name="Ng V."/>
            <person name="Clum A."/>
            <person name="Ohm R."/>
            <person name="Martin F."/>
            <person name="Silar P."/>
            <person name="Natvig D."/>
            <person name="Lalanne C."/>
            <person name="Gautier V."/>
            <person name="Ament-Velasquez S.L."/>
            <person name="Kruys A."/>
            <person name="Hutchinson M.I."/>
            <person name="Powell A.J."/>
            <person name="Barry K."/>
            <person name="Miller A.N."/>
            <person name="Grigoriev I.V."/>
            <person name="Debuchy R."/>
            <person name="Gladieux P."/>
            <person name="Thoren M.H."/>
            <person name="Johannesson H."/>
        </authorList>
    </citation>
    <scope>NUCLEOTIDE SEQUENCE</scope>
    <source>
        <strain evidence="2">CBS 532.94</strain>
    </source>
</reference>
<evidence type="ECO:0000256" key="1">
    <source>
        <dbReference type="SAM" id="MobiDB-lite"/>
    </source>
</evidence>
<feature type="region of interest" description="Disordered" evidence="1">
    <location>
        <begin position="1"/>
        <end position="65"/>
    </location>
</feature>
<evidence type="ECO:0000313" key="2">
    <source>
        <dbReference type="EMBL" id="KAK4241668.1"/>
    </source>
</evidence>
<keyword evidence="3" id="KW-1185">Reference proteome</keyword>
<sequence>MVLAGNGSTKLRDKGVSFVSLGKGNVGSDEEEDEDEDEHDEEEENKEYDDYNPGAVPDAAGEDDEQLTLLMRGHGPGDIGRGRRLL</sequence>
<accession>A0AAN7HFP2</accession>
<name>A0AAN7HFP2_9PEZI</name>
<evidence type="ECO:0000313" key="3">
    <source>
        <dbReference type="Proteomes" id="UP001303760"/>
    </source>
</evidence>
<feature type="compositionally biased region" description="Acidic residues" evidence="1">
    <location>
        <begin position="28"/>
        <end position="47"/>
    </location>
</feature>
<proteinExistence type="predicted"/>